<proteinExistence type="predicted"/>
<dbReference type="Proteomes" id="UP000245412">
    <property type="component" value="Unassembled WGS sequence"/>
</dbReference>
<keyword evidence="3" id="KW-1185">Reference proteome</keyword>
<dbReference type="SUPFAM" id="SSF51726">
    <property type="entry name" value="UROD/MetE-like"/>
    <property type="match status" value="1"/>
</dbReference>
<reference evidence="2 3" key="1">
    <citation type="submission" date="2018-05" db="EMBL/GenBank/DDBJ databases">
        <authorList>
            <person name="Goeker M."/>
            <person name="Huntemann M."/>
            <person name="Clum A."/>
            <person name="Pillay M."/>
            <person name="Palaniappan K."/>
            <person name="Varghese N."/>
            <person name="Mikhailova N."/>
            <person name="Stamatis D."/>
            <person name="Reddy T."/>
            <person name="Daum C."/>
            <person name="Shapiro N."/>
            <person name="Ivanova N."/>
            <person name="Kyrpides N."/>
            <person name="Woyke T."/>
        </authorList>
    </citation>
    <scope>NUCLEOTIDE SEQUENCE [LARGE SCALE GENOMIC DNA]</scope>
    <source>
        <strain evidence="2 3">DSM 26524</strain>
    </source>
</reference>
<protein>
    <submittedName>
        <fullName evidence="2">Uroporphyrinogen decarboxylase</fullName>
    </submittedName>
</protein>
<dbReference type="InterPro" id="IPR038071">
    <property type="entry name" value="UROD/MetE-like_sf"/>
</dbReference>
<gene>
    <name evidence="2" type="ORF">C7383_102337</name>
</gene>
<dbReference type="RefSeq" id="WP_187374142.1">
    <property type="nucleotide sequence ID" value="NZ_CABJAT010000002.1"/>
</dbReference>
<feature type="domain" description="Uroporphyrinogen decarboxylase (URO-D)" evidence="1">
    <location>
        <begin position="168"/>
        <end position="287"/>
    </location>
</feature>
<dbReference type="Gene3D" id="3.20.20.210">
    <property type="match status" value="1"/>
</dbReference>
<evidence type="ECO:0000259" key="1">
    <source>
        <dbReference type="Pfam" id="PF01208"/>
    </source>
</evidence>
<dbReference type="GO" id="GO:0004853">
    <property type="term" value="F:uroporphyrinogen decarboxylase activity"/>
    <property type="evidence" value="ECO:0007669"/>
    <property type="project" value="InterPro"/>
</dbReference>
<dbReference type="EMBL" id="QGGY01000002">
    <property type="protein sequence ID" value="PWJ78201.1"/>
    <property type="molecule type" value="Genomic_DNA"/>
</dbReference>
<dbReference type="InterPro" id="IPR000257">
    <property type="entry name" value="Uroporphyrinogen_deCOase"/>
</dbReference>
<organism evidence="2 3">
    <name type="scientific">Murimonas intestini</name>
    <dbReference type="NCBI Taxonomy" id="1337051"/>
    <lineage>
        <taxon>Bacteria</taxon>
        <taxon>Bacillati</taxon>
        <taxon>Bacillota</taxon>
        <taxon>Clostridia</taxon>
        <taxon>Lachnospirales</taxon>
        <taxon>Lachnospiraceae</taxon>
        <taxon>Murimonas</taxon>
    </lineage>
</organism>
<evidence type="ECO:0000313" key="3">
    <source>
        <dbReference type="Proteomes" id="UP000245412"/>
    </source>
</evidence>
<evidence type="ECO:0000313" key="2">
    <source>
        <dbReference type="EMBL" id="PWJ78201.1"/>
    </source>
</evidence>
<sequence length="357" mass="42072">MRFSEDEMRVTGEWSPELMVAKAIPKYNTPITAKENYYRLFRRDEKCEWIPAHCDCINFNPVIIPDCKARGMVNEVQMLEKGQEGGRDMFGLEWIYEENVGGSMVKSGVYLFDDANDWKDKVVFPNLDEWDWQGCADRNRGIYFDTDRMTEYVQFTGMFERLISFMTMQNALIALMDEDQQDAVKELFDRLCDFYDDLIDHLHRYFHIDMFQFHDDWGSQRGPLINPDTIREMIAPYMKRVVDSCHKRGIIFDFHCCGKNEALVPIMIECGMDQWGGQAVNDFDYIYEKYGDKLVIGITPYDCRTERDVKKADELAKKFVDDYGPGFHQKPFFAVLRRAIPEYRESLYRYGRMALGE</sequence>
<comment type="caution">
    <text evidence="2">The sequence shown here is derived from an EMBL/GenBank/DDBJ whole genome shotgun (WGS) entry which is preliminary data.</text>
</comment>
<dbReference type="GO" id="GO:0006779">
    <property type="term" value="P:porphyrin-containing compound biosynthetic process"/>
    <property type="evidence" value="ECO:0007669"/>
    <property type="project" value="InterPro"/>
</dbReference>
<dbReference type="AlphaFoldDB" id="A0AB73T8X6"/>
<accession>A0AB73T8X6</accession>
<dbReference type="Pfam" id="PF01208">
    <property type="entry name" value="URO-D"/>
    <property type="match status" value="1"/>
</dbReference>
<name>A0AB73T8X6_9FIRM</name>